<reference evidence="3" key="1">
    <citation type="submission" date="2017-05" db="EMBL/GenBank/DDBJ databases">
        <authorList>
            <person name="Rodrigo-Torres L."/>
            <person name="Arahal R. D."/>
            <person name="Lucena T."/>
        </authorList>
    </citation>
    <scope>NUCLEOTIDE SEQUENCE [LARGE SCALE GENOMIC DNA]</scope>
    <source>
        <strain evidence="3">CECT 8621</strain>
    </source>
</reference>
<dbReference type="AlphaFoldDB" id="A0A238KT68"/>
<evidence type="ECO:0000256" key="1">
    <source>
        <dbReference type="SAM" id="SignalP"/>
    </source>
</evidence>
<feature type="signal peptide" evidence="1">
    <location>
        <begin position="1"/>
        <end position="20"/>
    </location>
</feature>
<name>A0A238KT68_9RHOB</name>
<proteinExistence type="predicted"/>
<gene>
    <name evidence="2" type="ORF">COL8621_02950</name>
</gene>
<accession>A0A238KT68</accession>
<protein>
    <recommendedName>
        <fullName evidence="4">Lysozyme inhibitor LprI N-terminal domain-containing protein</fullName>
    </recommendedName>
</protein>
<feature type="chain" id="PRO_5012963762" description="Lysozyme inhibitor LprI N-terminal domain-containing protein" evidence="1">
    <location>
        <begin position="21"/>
        <end position="701"/>
    </location>
</feature>
<dbReference type="Proteomes" id="UP000202922">
    <property type="component" value="Unassembled WGS sequence"/>
</dbReference>
<dbReference type="OrthoDB" id="7974927at2"/>
<organism evidence="2 3">
    <name type="scientific">Actibacterium lipolyticum</name>
    <dbReference type="NCBI Taxonomy" id="1524263"/>
    <lineage>
        <taxon>Bacteria</taxon>
        <taxon>Pseudomonadati</taxon>
        <taxon>Pseudomonadota</taxon>
        <taxon>Alphaproteobacteria</taxon>
        <taxon>Rhodobacterales</taxon>
        <taxon>Roseobacteraceae</taxon>
        <taxon>Actibacterium</taxon>
    </lineage>
</organism>
<evidence type="ECO:0000313" key="3">
    <source>
        <dbReference type="Proteomes" id="UP000202922"/>
    </source>
</evidence>
<evidence type="ECO:0000313" key="2">
    <source>
        <dbReference type="EMBL" id="SMX46024.1"/>
    </source>
</evidence>
<keyword evidence="1" id="KW-0732">Signal</keyword>
<evidence type="ECO:0008006" key="4">
    <source>
        <dbReference type="Google" id="ProtNLM"/>
    </source>
</evidence>
<dbReference type="RefSeq" id="WP_093968030.1">
    <property type="nucleotide sequence ID" value="NZ_FXYE01000002.1"/>
</dbReference>
<dbReference type="EMBL" id="FXYE01000002">
    <property type="protein sequence ID" value="SMX46024.1"/>
    <property type="molecule type" value="Genomic_DNA"/>
</dbReference>
<keyword evidence="3" id="KW-1185">Reference proteome</keyword>
<sequence>MKQTGPYIFAISVLFGAAAAADPIEAYFRADSYECGSRSYESEWQIAGDTQTGATVSTFQRRTGRTSLTGSQWQLSAEALTGDVVVNGSNGRPAYRFIGIGTQAPQVIPLDRKGEPIKDCSPVLTAVPTPVERYGFVLSHLSIDAPTPADAAAVPDLLSALPPTAFLPTLEQAATSAALKEKQRAFDKRFLETSKQRAGTVEDDQILDQLTHEWLTGSSKGQRARRNLELLLAAQNIRATALFSAGADVTDLRITEGDEFCSRVERTAQGLDWRQALEGSTGLPLMHWTPELAQSFLDQAAPCPSGAKFSSILSKRWPEAQKRAEDLKELVAERDRLAALDISLSSVAQNNWLELQPDLKNKARALGLGQLLEPVLEQKRQEAIAALPSDLAAEAEAADLSLEALLSYCRQKRADVTARMRRSALVDTVFSGCEDRLAAMLEERAIVKIHAARDAFLARKGTRADLLETNGYDLSKVLPNLYSRNAAFTPVLANIEAELITAQNQTNDAFNTAMDAATKEVKAAFAKVEPMTESEENAAALCREFTGFGAGPRLQPLSNLCRTSMQMMARQRAEYQCDLVWDDIDAPDGLQQGYVNQLNLLTGVKPVPVRDLMCNAAQHNQGLSIVRKKGLFSSQYRLTRNDVIGGTPVQFSVKLNEPESGNNWTASDPEMEPGPFDTARFKTSDDLIGCIFFLEVCFRGK</sequence>